<organism evidence="2 3">
    <name type="scientific">Acer negundo</name>
    <name type="common">Box elder</name>
    <dbReference type="NCBI Taxonomy" id="4023"/>
    <lineage>
        <taxon>Eukaryota</taxon>
        <taxon>Viridiplantae</taxon>
        <taxon>Streptophyta</taxon>
        <taxon>Embryophyta</taxon>
        <taxon>Tracheophyta</taxon>
        <taxon>Spermatophyta</taxon>
        <taxon>Magnoliopsida</taxon>
        <taxon>eudicotyledons</taxon>
        <taxon>Gunneridae</taxon>
        <taxon>Pentapetalae</taxon>
        <taxon>rosids</taxon>
        <taxon>malvids</taxon>
        <taxon>Sapindales</taxon>
        <taxon>Sapindaceae</taxon>
        <taxon>Hippocastanoideae</taxon>
        <taxon>Acereae</taxon>
        <taxon>Acer</taxon>
    </lineage>
</organism>
<evidence type="ECO:0008006" key="4">
    <source>
        <dbReference type="Google" id="ProtNLM"/>
    </source>
</evidence>
<name>A0AAD5NH80_ACENE</name>
<dbReference type="AlphaFoldDB" id="A0AAD5NH80"/>
<dbReference type="Proteomes" id="UP001064489">
    <property type="component" value="Chromosome 12"/>
</dbReference>
<evidence type="ECO:0000256" key="1">
    <source>
        <dbReference type="SAM" id="SignalP"/>
    </source>
</evidence>
<gene>
    <name evidence="2" type="ORF">LWI28_013851</name>
</gene>
<feature type="signal peptide" evidence="1">
    <location>
        <begin position="1"/>
        <end position="19"/>
    </location>
</feature>
<protein>
    <recommendedName>
        <fullName evidence="4">Secreted protein</fullName>
    </recommendedName>
</protein>
<reference evidence="2" key="1">
    <citation type="journal article" date="2022" name="Plant J.">
        <title>Strategies of tolerance reflected in two North American maple genomes.</title>
        <authorList>
            <person name="McEvoy S.L."/>
            <person name="Sezen U.U."/>
            <person name="Trouern-Trend A."/>
            <person name="McMahon S.M."/>
            <person name="Schaberg P.G."/>
            <person name="Yang J."/>
            <person name="Wegrzyn J.L."/>
            <person name="Swenson N.G."/>
        </authorList>
    </citation>
    <scope>NUCLEOTIDE SEQUENCE</scope>
    <source>
        <strain evidence="2">91603</strain>
    </source>
</reference>
<feature type="chain" id="PRO_5041910457" description="Secreted protein" evidence="1">
    <location>
        <begin position="20"/>
        <end position="77"/>
    </location>
</feature>
<comment type="caution">
    <text evidence="2">The sequence shown here is derived from an EMBL/GenBank/DDBJ whole genome shotgun (WGS) entry which is preliminary data.</text>
</comment>
<keyword evidence="3" id="KW-1185">Reference proteome</keyword>
<sequence>MSCCLLLFVLLNNSSLCVVQKYETFTPLFSQYTEESMRLSLLSKFEDALRSEHIRLKICTTRFCGRFNSYMRQYISF</sequence>
<dbReference type="EMBL" id="JAJSOW010000107">
    <property type="protein sequence ID" value="KAI9156903.1"/>
    <property type="molecule type" value="Genomic_DNA"/>
</dbReference>
<reference evidence="2" key="2">
    <citation type="submission" date="2023-02" db="EMBL/GenBank/DDBJ databases">
        <authorList>
            <person name="Swenson N.G."/>
            <person name="Wegrzyn J.L."/>
            <person name="Mcevoy S.L."/>
        </authorList>
    </citation>
    <scope>NUCLEOTIDE SEQUENCE</scope>
    <source>
        <strain evidence="2">91603</strain>
        <tissue evidence="2">Leaf</tissue>
    </source>
</reference>
<keyword evidence="1" id="KW-0732">Signal</keyword>
<evidence type="ECO:0000313" key="2">
    <source>
        <dbReference type="EMBL" id="KAI9156903.1"/>
    </source>
</evidence>
<evidence type="ECO:0000313" key="3">
    <source>
        <dbReference type="Proteomes" id="UP001064489"/>
    </source>
</evidence>
<accession>A0AAD5NH80</accession>
<proteinExistence type="predicted"/>